<protein>
    <recommendedName>
        <fullName evidence="5">Large ribosomal subunit protein uL30</fullName>
    </recommendedName>
</protein>
<evidence type="ECO:0000313" key="7">
    <source>
        <dbReference type="EMBL" id="KRN29152.1"/>
    </source>
</evidence>
<dbReference type="EMBL" id="JQAZ01000004">
    <property type="protein sequence ID" value="KRN31490.1"/>
    <property type="molecule type" value="Genomic_DNA"/>
</dbReference>
<dbReference type="Proteomes" id="UP000051645">
    <property type="component" value="Unassembled WGS sequence"/>
</dbReference>
<keyword evidence="3 5" id="KW-0689">Ribosomal protein</keyword>
<dbReference type="AlphaFoldDB" id="A0A0R2FSV3"/>
<evidence type="ECO:0000259" key="6">
    <source>
        <dbReference type="Pfam" id="PF00327"/>
    </source>
</evidence>
<dbReference type="InterPro" id="IPR016082">
    <property type="entry name" value="Ribosomal_uL30_ferredoxin-like"/>
</dbReference>
<dbReference type="Gene3D" id="3.30.1390.20">
    <property type="entry name" value="Ribosomal protein L30, ferredoxin-like fold domain"/>
    <property type="match status" value="1"/>
</dbReference>
<evidence type="ECO:0000256" key="3">
    <source>
        <dbReference type="ARBA" id="ARBA00022980"/>
    </source>
</evidence>
<dbReference type="RefSeq" id="WP_057769844.1">
    <property type="nucleotide sequence ID" value="NZ_JQAT01000001.1"/>
</dbReference>
<dbReference type="NCBIfam" id="TIGR01308">
    <property type="entry name" value="rpmD_bact"/>
    <property type="match status" value="1"/>
</dbReference>
<dbReference type="PATRIC" id="fig|81857.3.peg.27"/>
<comment type="caution">
    <text evidence="8">The sequence shown here is derived from an EMBL/GenBank/DDBJ whole genome shotgun (WGS) entry which is preliminary data.</text>
</comment>
<evidence type="ECO:0000313" key="9">
    <source>
        <dbReference type="Proteomes" id="UP000051645"/>
    </source>
</evidence>
<comment type="subunit">
    <text evidence="2 5">Part of the 50S ribosomal subunit.</text>
</comment>
<dbReference type="Proteomes" id="UP000051751">
    <property type="component" value="Unassembled WGS sequence"/>
</dbReference>
<proteinExistence type="inferred from homology"/>
<organism evidence="8 9">
    <name type="scientific">Lactobacillus selangorensis</name>
    <dbReference type="NCBI Taxonomy" id="81857"/>
    <lineage>
        <taxon>Bacteria</taxon>
        <taxon>Bacillati</taxon>
        <taxon>Bacillota</taxon>
        <taxon>Bacilli</taxon>
        <taxon>Lactobacillales</taxon>
        <taxon>Lactobacillaceae</taxon>
        <taxon>Lactobacillus</taxon>
    </lineage>
</organism>
<dbReference type="OrthoDB" id="9812790at2"/>
<dbReference type="PANTHER" id="PTHR15892:SF2">
    <property type="entry name" value="LARGE RIBOSOMAL SUBUNIT PROTEIN UL30M"/>
    <property type="match status" value="1"/>
</dbReference>
<keyword evidence="9" id="KW-1185">Reference proteome</keyword>
<sequence>MAKQLKITLKRSVAHRIPEQRKVVKALGLGRINSSVVKPNNAATRGAVVKIAHLVSVEEVND</sequence>
<dbReference type="InterPro" id="IPR036919">
    <property type="entry name" value="Ribo_uL30_ferredoxin-like_sf"/>
</dbReference>
<evidence type="ECO:0000313" key="8">
    <source>
        <dbReference type="EMBL" id="KRN31490.1"/>
    </source>
</evidence>
<reference evidence="9 10" key="1">
    <citation type="journal article" date="2015" name="Genome Announc.">
        <title>Expanding the biotechnology potential of lactobacilli through comparative genomics of 213 strains and associated genera.</title>
        <authorList>
            <person name="Sun Z."/>
            <person name="Harris H.M."/>
            <person name="McCann A."/>
            <person name="Guo C."/>
            <person name="Argimon S."/>
            <person name="Zhang W."/>
            <person name="Yang X."/>
            <person name="Jeffery I.B."/>
            <person name="Cooney J.C."/>
            <person name="Kagawa T.F."/>
            <person name="Liu W."/>
            <person name="Song Y."/>
            <person name="Salvetti E."/>
            <person name="Wrobel A."/>
            <person name="Rasinkangas P."/>
            <person name="Parkhill J."/>
            <person name="Rea M.C."/>
            <person name="O'Sullivan O."/>
            <person name="Ritari J."/>
            <person name="Douillard F.P."/>
            <person name="Paul Ross R."/>
            <person name="Yang R."/>
            <person name="Briner A.E."/>
            <person name="Felis G.E."/>
            <person name="de Vos W.M."/>
            <person name="Barrangou R."/>
            <person name="Klaenhammer T.R."/>
            <person name="Caufield P.W."/>
            <person name="Cui Y."/>
            <person name="Zhang H."/>
            <person name="O'Toole P.W."/>
        </authorList>
    </citation>
    <scope>NUCLEOTIDE SEQUENCE [LARGE SCALE GENOMIC DNA]</scope>
    <source>
        <strain evidence="7 10">ATCC BAA-66</strain>
        <strain evidence="8 9">DSM 13344</strain>
    </source>
</reference>
<dbReference type="EMBL" id="JQAT01000001">
    <property type="protein sequence ID" value="KRN29152.1"/>
    <property type="molecule type" value="Genomic_DNA"/>
</dbReference>
<dbReference type="GO" id="GO:0022625">
    <property type="term" value="C:cytosolic large ribosomal subunit"/>
    <property type="evidence" value="ECO:0007669"/>
    <property type="project" value="TreeGrafter"/>
</dbReference>
<evidence type="ECO:0000256" key="4">
    <source>
        <dbReference type="ARBA" id="ARBA00023274"/>
    </source>
</evidence>
<dbReference type="HAMAP" id="MF_01371_B">
    <property type="entry name" value="Ribosomal_uL30_B"/>
    <property type="match status" value="1"/>
</dbReference>
<dbReference type="GO" id="GO:0003735">
    <property type="term" value="F:structural constituent of ribosome"/>
    <property type="evidence" value="ECO:0007669"/>
    <property type="project" value="InterPro"/>
</dbReference>
<evidence type="ECO:0000256" key="2">
    <source>
        <dbReference type="ARBA" id="ARBA00011838"/>
    </source>
</evidence>
<dbReference type="Pfam" id="PF00327">
    <property type="entry name" value="Ribosomal_L30"/>
    <property type="match status" value="1"/>
</dbReference>
<dbReference type="CDD" id="cd01658">
    <property type="entry name" value="Ribosomal_L30"/>
    <property type="match status" value="1"/>
</dbReference>
<dbReference type="GO" id="GO:0006412">
    <property type="term" value="P:translation"/>
    <property type="evidence" value="ECO:0007669"/>
    <property type="project" value="UniProtKB-UniRule"/>
</dbReference>
<gene>
    <name evidence="5" type="primary">rpmD</name>
    <name evidence="7" type="ORF">IV38_GL000030</name>
    <name evidence="8" type="ORF">IV40_GL001488</name>
</gene>
<dbReference type="PANTHER" id="PTHR15892">
    <property type="entry name" value="MITOCHONDRIAL RIBOSOMAL PROTEIN L30"/>
    <property type="match status" value="1"/>
</dbReference>
<evidence type="ECO:0000256" key="5">
    <source>
        <dbReference type="HAMAP-Rule" id="MF_01371"/>
    </source>
</evidence>
<name>A0A0R2FSV3_9LACO</name>
<dbReference type="STRING" id="81857.IV38_GL000030"/>
<dbReference type="SUPFAM" id="SSF55129">
    <property type="entry name" value="Ribosomal protein L30p/L7e"/>
    <property type="match status" value="1"/>
</dbReference>
<evidence type="ECO:0000313" key="10">
    <source>
        <dbReference type="Proteomes" id="UP000051751"/>
    </source>
</evidence>
<evidence type="ECO:0000256" key="1">
    <source>
        <dbReference type="ARBA" id="ARBA00007594"/>
    </source>
</evidence>
<accession>A0A0R2FSV3</accession>
<dbReference type="InterPro" id="IPR005996">
    <property type="entry name" value="Ribosomal_uL30_bac-type"/>
</dbReference>
<comment type="similarity">
    <text evidence="1 5">Belongs to the universal ribosomal protein uL30 family.</text>
</comment>
<dbReference type="PIRSF" id="PIRSF002211">
    <property type="entry name" value="Ribosomal_L30_bac-type"/>
    <property type="match status" value="1"/>
</dbReference>
<feature type="domain" description="Large ribosomal subunit protein uL30-like ferredoxin-like fold" evidence="6">
    <location>
        <begin position="5"/>
        <end position="55"/>
    </location>
</feature>
<keyword evidence="4 5" id="KW-0687">Ribonucleoprotein</keyword>